<dbReference type="AlphaFoldDB" id="A0A1B5KVN9"/>
<accession>A0A1B5KVN9</accession>
<evidence type="ECO:0000313" key="2">
    <source>
        <dbReference type="EMBL" id="GAO15001.1"/>
    </source>
</evidence>
<sequence>MAANRRGRVRDMLAVLLLDASADADAGADAGADADAVCFAARLAKGLFPVGAVQ</sequence>
<name>A0A1B5KVN9_USTVR</name>
<protein>
    <submittedName>
        <fullName evidence="2">Uncharacterized protein</fullName>
    </submittedName>
</protein>
<reference evidence="3" key="1">
    <citation type="journal article" date="2016" name="Genome Announc.">
        <title>Genome sequence of Ustilaginoidea virens IPU010, a rice pathogenic fungus causing false smut.</title>
        <authorList>
            <person name="Kumagai T."/>
            <person name="Ishii T."/>
            <person name="Terai G."/>
            <person name="Umemura M."/>
            <person name="Machida M."/>
            <person name="Asai K."/>
        </authorList>
    </citation>
    <scope>NUCLEOTIDE SEQUENCE [LARGE SCALE GENOMIC DNA]</scope>
    <source>
        <strain evidence="3">IPU010</strain>
    </source>
</reference>
<organism evidence="2 3">
    <name type="scientific">Ustilaginoidea virens</name>
    <name type="common">Rice false smut fungus</name>
    <name type="synonym">Villosiclava virens</name>
    <dbReference type="NCBI Taxonomy" id="1159556"/>
    <lineage>
        <taxon>Eukaryota</taxon>
        <taxon>Fungi</taxon>
        <taxon>Dikarya</taxon>
        <taxon>Ascomycota</taxon>
        <taxon>Pezizomycotina</taxon>
        <taxon>Sordariomycetes</taxon>
        <taxon>Hypocreomycetidae</taxon>
        <taxon>Hypocreales</taxon>
        <taxon>Clavicipitaceae</taxon>
        <taxon>Ustilaginoidea</taxon>
    </lineage>
</organism>
<evidence type="ECO:0000313" key="3">
    <source>
        <dbReference type="Proteomes" id="UP000054053"/>
    </source>
</evidence>
<feature type="chain" id="PRO_5008577581" evidence="1">
    <location>
        <begin position="25"/>
        <end position="54"/>
    </location>
</feature>
<feature type="signal peptide" evidence="1">
    <location>
        <begin position="1"/>
        <end position="24"/>
    </location>
</feature>
<proteinExistence type="predicted"/>
<gene>
    <name evidence="2" type="ORF">UVI_02027730</name>
</gene>
<dbReference type="Proteomes" id="UP000054053">
    <property type="component" value="Unassembled WGS sequence"/>
</dbReference>
<comment type="caution">
    <text evidence="2">The sequence shown here is derived from an EMBL/GenBank/DDBJ whole genome shotgun (WGS) entry which is preliminary data.</text>
</comment>
<evidence type="ECO:0000256" key="1">
    <source>
        <dbReference type="SAM" id="SignalP"/>
    </source>
</evidence>
<keyword evidence="1" id="KW-0732">Signal</keyword>
<dbReference type="EMBL" id="BBTG02000011">
    <property type="protein sequence ID" value="GAO15001.1"/>
    <property type="molecule type" value="Genomic_DNA"/>
</dbReference>